<gene>
    <name evidence="2" type="ORF">ACFOHL_07760</name>
</gene>
<name>A0ABV7FMH3_9ALTE</name>
<dbReference type="SFLD" id="SFLDG00358">
    <property type="entry name" value="Main_(cytGST)"/>
    <property type="match status" value="1"/>
</dbReference>
<reference evidence="3" key="1">
    <citation type="journal article" date="2019" name="Int. J. Syst. Evol. Microbiol.">
        <title>The Global Catalogue of Microorganisms (GCM) 10K type strain sequencing project: providing services to taxonomists for standard genome sequencing and annotation.</title>
        <authorList>
            <consortium name="The Broad Institute Genomics Platform"/>
            <consortium name="The Broad Institute Genome Sequencing Center for Infectious Disease"/>
            <person name="Wu L."/>
            <person name="Ma J."/>
        </authorList>
    </citation>
    <scope>NUCLEOTIDE SEQUENCE [LARGE SCALE GENOMIC DNA]</scope>
    <source>
        <strain evidence="3">KCTC 52473</strain>
    </source>
</reference>
<dbReference type="InterPro" id="IPR040079">
    <property type="entry name" value="Glutathione_S-Trfase"/>
</dbReference>
<organism evidence="2 3">
    <name type="scientific">Agaribacter flavus</name>
    <dbReference type="NCBI Taxonomy" id="1902781"/>
    <lineage>
        <taxon>Bacteria</taxon>
        <taxon>Pseudomonadati</taxon>
        <taxon>Pseudomonadota</taxon>
        <taxon>Gammaproteobacteria</taxon>
        <taxon>Alteromonadales</taxon>
        <taxon>Alteromonadaceae</taxon>
        <taxon>Agaribacter</taxon>
    </lineage>
</organism>
<dbReference type="SUPFAM" id="SSF47616">
    <property type="entry name" value="GST C-terminal domain-like"/>
    <property type="match status" value="1"/>
</dbReference>
<dbReference type="InterPro" id="IPR036249">
    <property type="entry name" value="Thioredoxin-like_sf"/>
</dbReference>
<dbReference type="Proteomes" id="UP001595478">
    <property type="component" value="Unassembled WGS sequence"/>
</dbReference>
<dbReference type="SUPFAM" id="SSF52833">
    <property type="entry name" value="Thioredoxin-like"/>
    <property type="match status" value="1"/>
</dbReference>
<evidence type="ECO:0000313" key="2">
    <source>
        <dbReference type="EMBL" id="MFC3121514.1"/>
    </source>
</evidence>
<dbReference type="PROSITE" id="PS50404">
    <property type="entry name" value="GST_NTER"/>
    <property type="match status" value="1"/>
</dbReference>
<comment type="caution">
    <text evidence="2">The sequence shown here is derived from an EMBL/GenBank/DDBJ whole genome shotgun (WGS) entry which is preliminary data.</text>
</comment>
<dbReference type="CDD" id="cd03048">
    <property type="entry name" value="GST_N_Ure2p_like"/>
    <property type="match status" value="1"/>
</dbReference>
<sequence length="112" mass="12845">MIDLYIWRTPNGYKPLIFAEEAGIEYRIHPIDISKGEQFEPRFLDISPNNKIPALIDGSLSIFESGAILLYLAQKFKCFLPSEKSAYYDVLQWLMWQVGGLGPMMGKRQDTV</sequence>
<evidence type="ECO:0000259" key="1">
    <source>
        <dbReference type="PROSITE" id="PS50404"/>
    </source>
</evidence>
<dbReference type="Pfam" id="PF02798">
    <property type="entry name" value="GST_N"/>
    <property type="match status" value="1"/>
</dbReference>
<keyword evidence="3" id="KW-1185">Reference proteome</keyword>
<dbReference type="PANTHER" id="PTHR44051">
    <property type="entry name" value="GLUTATHIONE S-TRANSFERASE-RELATED"/>
    <property type="match status" value="1"/>
</dbReference>
<dbReference type="Gene3D" id="1.20.1050.10">
    <property type="match status" value="1"/>
</dbReference>
<dbReference type="RefSeq" id="WP_376919651.1">
    <property type="nucleotide sequence ID" value="NZ_JBHRSW010000012.1"/>
</dbReference>
<evidence type="ECO:0000313" key="3">
    <source>
        <dbReference type="Proteomes" id="UP001595478"/>
    </source>
</evidence>
<accession>A0ABV7FMH3</accession>
<feature type="domain" description="GST N-terminal" evidence="1">
    <location>
        <begin position="1"/>
        <end position="80"/>
    </location>
</feature>
<dbReference type="InterPro" id="IPR004045">
    <property type="entry name" value="Glutathione_S-Trfase_N"/>
</dbReference>
<proteinExistence type="predicted"/>
<dbReference type="InterPro" id="IPR036282">
    <property type="entry name" value="Glutathione-S-Trfase_C_sf"/>
</dbReference>
<dbReference type="PANTHER" id="PTHR44051:SF8">
    <property type="entry name" value="GLUTATHIONE S-TRANSFERASE GSTA"/>
    <property type="match status" value="1"/>
</dbReference>
<dbReference type="SFLD" id="SFLDS00019">
    <property type="entry name" value="Glutathione_Transferase_(cytos"/>
    <property type="match status" value="1"/>
</dbReference>
<dbReference type="Gene3D" id="3.40.30.10">
    <property type="entry name" value="Glutaredoxin"/>
    <property type="match status" value="1"/>
</dbReference>
<dbReference type="EMBL" id="JBHRSW010000012">
    <property type="protein sequence ID" value="MFC3121514.1"/>
    <property type="molecule type" value="Genomic_DNA"/>
</dbReference>
<protein>
    <submittedName>
        <fullName evidence="2">Glutathione S-transferase family protein</fullName>
    </submittedName>
</protein>